<dbReference type="SUPFAM" id="SSF55729">
    <property type="entry name" value="Acyl-CoA N-acyltransferases (Nat)"/>
    <property type="match status" value="1"/>
</dbReference>
<gene>
    <name evidence="5" type="ORF">AK812_SmicGene31982</name>
</gene>
<proteinExistence type="predicted"/>
<sequence length="263" mass="29425">MGLMATLPPKRLAGLVASTILIISRSWLWQAVSAAWTIKEARVEAFDMLRKALPQDAPEIVRVYLATWRSHGSVLLRTGEPATASTLDDEAQQQQLKRFTFFLESGQRHFIVAEDDGAARQQRLSAFISFGPSYTRDGFGEVMQLFVHPDFQRRGLGSKLLQAAWLELRDRTWSKMGCHVWCTKGNPANRVYEQAGWFPTGRQKSLKPSLSKDPVEVEEFQAPQAKGPNSWQSWRGPRFLLGLAVGILVGAVMKAALLRGRSS</sequence>
<keyword evidence="3" id="KW-0812">Transmembrane</keyword>
<dbReference type="InterPro" id="IPR050832">
    <property type="entry name" value="Bact_Acetyltransf"/>
</dbReference>
<dbReference type="Proteomes" id="UP000186817">
    <property type="component" value="Unassembled WGS sequence"/>
</dbReference>
<comment type="caution">
    <text evidence="5">The sequence shown here is derived from an EMBL/GenBank/DDBJ whole genome shotgun (WGS) entry which is preliminary data.</text>
</comment>
<dbReference type="InterPro" id="IPR000182">
    <property type="entry name" value="GNAT_dom"/>
</dbReference>
<dbReference type="EMBL" id="LSRX01000896">
    <property type="protein sequence ID" value="OLP86874.1"/>
    <property type="molecule type" value="Genomic_DNA"/>
</dbReference>
<dbReference type="Pfam" id="PF13508">
    <property type="entry name" value="Acetyltransf_7"/>
    <property type="match status" value="1"/>
</dbReference>
<dbReference type="PANTHER" id="PTHR43877">
    <property type="entry name" value="AMINOALKYLPHOSPHONATE N-ACETYLTRANSFERASE-RELATED-RELATED"/>
    <property type="match status" value="1"/>
</dbReference>
<dbReference type="AlphaFoldDB" id="A0A1Q9CVB9"/>
<feature type="transmembrane region" description="Helical" evidence="3">
    <location>
        <begin position="239"/>
        <end position="258"/>
    </location>
</feature>
<evidence type="ECO:0000256" key="3">
    <source>
        <dbReference type="SAM" id="Phobius"/>
    </source>
</evidence>
<dbReference type="InterPro" id="IPR016181">
    <property type="entry name" value="Acyl_CoA_acyltransferase"/>
</dbReference>
<organism evidence="5 6">
    <name type="scientific">Symbiodinium microadriaticum</name>
    <name type="common">Dinoflagellate</name>
    <name type="synonym">Zooxanthella microadriatica</name>
    <dbReference type="NCBI Taxonomy" id="2951"/>
    <lineage>
        <taxon>Eukaryota</taxon>
        <taxon>Sar</taxon>
        <taxon>Alveolata</taxon>
        <taxon>Dinophyceae</taxon>
        <taxon>Suessiales</taxon>
        <taxon>Symbiodiniaceae</taxon>
        <taxon>Symbiodinium</taxon>
    </lineage>
</organism>
<evidence type="ECO:0000313" key="6">
    <source>
        <dbReference type="Proteomes" id="UP000186817"/>
    </source>
</evidence>
<feature type="domain" description="N-acetyltransferase" evidence="4">
    <location>
        <begin position="47"/>
        <end position="215"/>
    </location>
</feature>
<protein>
    <recommendedName>
        <fullName evidence="4">N-acetyltransferase domain-containing protein</fullName>
    </recommendedName>
</protein>
<evidence type="ECO:0000256" key="1">
    <source>
        <dbReference type="ARBA" id="ARBA00022679"/>
    </source>
</evidence>
<reference evidence="5 6" key="1">
    <citation type="submission" date="2016-02" db="EMBL/GenBank/DDBJ databases">
        <title>Genome analysis of coral dinoflagellate symbionts highlights evolutionary adaptations to a symbiotic lifestyle.</title>
        <authorList>
            <person name="Aranda M."/>
            <person name="Li Y."/>
            <person name="Liew Y.J."/>
            <person name="Baumgarten S."/>
            <person name="Simakov O."/>
            <person name="Wilson M."/>
            <person name="Piel J."/>
            <person name="Ashoor H."/>
            <person name="Bougouffa S."/>
            <person name="Bajic V.B."/>
            <person name="Ryu T."/>
            <person name="Ravasi T."/>
            <person name="Bayer T."/>
            <person name="Micklem G."/>
            <person name="Kim H."/>
            <person name="Bhak J."/>
            <person name="Lajeunesse T.C."/>
            <person name="Voolstra C.R."/>
        </authorList>
    </citation>
    <scope>NUCLEOTIDE SEQUENCE [LARGE SCALE GENOMIC DNA]</scope>
    <source>
        <strain evidence="5 6">CCMP2467</strain>
    </source>
</reference>
<keyword evidence="3" id="KW-1133">Transmembrane helix</keyword>
<evidence type="ECO:0000256" key="2">
    <source>
        <dbReference type="ARBA" id="ARBA00023315"/>
    </source>
</evidence>
<dbReference type="Gene3D" id="3.40.630.30">
    <property type="match status" value="1"/>
</dbReference>
<evidence type="ECO:0000259" key="4">
    <source>
        <dbReference type="PROSITE" id="PS51186"/>
    </source>
</evidence>
<dbReference type="OrthoDB" id="410198at2759"/>
<keyword evidence="6" id="KW-1185">Reference proteome</keyword>
<name>A0A1Q9CVB9_SYMMI</name>
<evidence type="ECO:0000313" key="5">
    <source>
        <dbReference type="EMBL" id="OLP86874.1"/>
    </source>
</evidence>
<dbReference type="PANTHER" id="PTHR43877:SF1">
    <property type="entry name" value="ACETYLTRANSFERASE"/>
    <property type="match status" value="1"/>
</dbReference>
<dbReference type="CDD" id="cd04301">
    <property type="entry name" value="NAT_SF"/>
    <property type="match status" value="1"/>
</dbReference>
<accession>A0A1Q9CVB9</accession>
<keyword evidence="2" id="KW-0012">Acyltransferase</keyword>
<keyword evidence="1" id="KW-0808">Transferase</keyword>
<dbReference type="PROSITE" id="PS51186">
    <property type="entry name" value="GNAT"/>
    <property type="match status" value="1"/>
</dbReference>
<dbReference type="GO" id="GO:0016747">
    <property type="term" value="F:acyltransferase activity, transferring groups other than amino-acyl groups"/>
    <property type="evidence" value="ECO:0007669"/>
    <property type="project" value="InterPro"/>
</dbReference>
<keyword evidence="3" id="KW-0472">Membrane</keyword>